<comment type="caution">
    <text evidence="3">The sequence shown here is derived from an EMBL/GenBank/DDBJ whole genome shotgun (WGS) entry which is preliminary data.</text>
</comment>
<dbReference type="Gene3D" id="1.20.1440.110">
    <property type="entry name" value="acylaminoacyl peptidase"/>
    <property type="match status" value="1"/>
</dbReference>
<dbReference type="RefSeq" id="WP_213534497.1">
    <property type="nucleotide sequence ID" value="NZ_BOVQ01000003.1"/>
</dbReference>
<evidence type="ECO:0000259" key="2">
    <source>
        <dbReference type="Pfam" id="PF00561"/>
    </source>
</evidence>
<evidence type="ECO:0000256" key="1">
    <source>
        <dbReference type="ARBA" id="ARBA00038115"/>
    </source>
</evidence>
<comment type="similarity">
    <text evidence="1">Belongs to the AB hydrolase superfamily. FUS2 hydrolase family.</text>
</comment>
<keyword evidence="4" id="KW-1185">Reference proteome</keyword>
<dbReference type="EC" id="3.4.-.-" evidence="3"/>
<organism evidence="3 4">
    <name type="scientific">Lactococcus nasutitermitis</name>
    <dbReference type="NCBI Taxonomy" id="1652957"/>
    <lineage>
        <taxon>Bacteria</taxon>
        <taxon>Bacillati</taxon>
        <taxon>Bacillota</taxon>
        <taxon>Bacilli</taxon>
        <taxon>Lactobacillales</taxon>
        <taxon>Streptococcaceae</taxon>
        <taxon>Lactococcus</taxon>
    </lineage>
</organism>
<reference evidence="4" key="1">
    <citation type="journal article" date="2019" name="Int. J. Syst. Evol. Microbiol.">
        <title>The Global Catalogue of Microorganisms (GCM) 10K type strain sequencing project: providing services to taxonomists for standard genome sequencing and annotation.</title>
        <authorList>
            <consortium name="The Broad Institute Genomics Platform"/>
            <consortium name="The Broad Institute Genome Sequencing Center for Infectious Disease"/>
            <person name="Wu L."/>
            <person name="Ma J."/>
        </authorList>
    </citation>
    <scope>NUCLEOTIDE SEQUENCE [LARGE SCALE GENOMIC DNA]</scope>
    <source>
        <strain evidence="4">CCUG 63287</strain>
    </source>
</reference>
<keyword evidence="3" id="KW-0378">Hydrolase</keyword>
<dbReference type="GO" id="GO:0016787">
    <property type="term" value="F:hydrolase activity"/>
    <property type="evidence" value="ECO:0007669"/>
    <property type="project" value="UniProtKB-KW"/>
</dbReference>
<name>A0ABV9JAH2_9LACT</name>
<dbReference type="Pfam" id="PF00561">
    <property type="entry name" value="Abhydrolase_1"/>
    <property type="match status" value="1"/>
</dbReference>
<dbReference type="InterPro" id="IPR000073">
    <property type="entry name" value="AB_hydrolase_1"/>
</dbReference>
<gene>
    <name evidence="3" type="ORF">ACFO26_00565</name>
</gene>
<sequence length="391" mass="44589">MKLIFNDSTFSFELLRTLSYAPYGGADIGEVLTTGYAIKEGDFESWYNEWLKTAERTLKQAKSFENSGQLLSAGEIYLKASNYYRSAEFFLHGNPDGSRILSTWRKSRESFRKGLSLSQQDVEILEIPYKNTALPAYFYRVDNKPRPTLIIHGGFDSTGEELYFQVVVEALKQGYNCLTFEGPGQGAMIREQHLPFCFEWEKVVEKVVDYLETRSEVIQEKIVLMGISFGGLLAARAASFEHRLAACITDDGLFSFQFSKAFEAHSKGDFDAHFAEQILEELMKKNTNIRWVIENGKFTFGAHSITELFQKTEIYTLKNISEKIQCPTLVCEAEGDMFFKGQPQLLFDSLTSPKTILKFGKQDNAEEHCHMGALTYYNQKIFAWLADTLKP</sequence>
<dbReference type="InterPro" id="IPR029058">
    <property type="entry name" value="AB_hydrolase_fold"/>
</dbReference>
<evidence type="ECO:0000313" key="4">
    <source>
        <dbReference type="Proteomes" id="UP001595987"/>
    </source>
</evidence>
<dbReference type="PANTHER" id="PTHR22946:SF12">
    <property type="entry name" value="CONIDIAL PIGMENT BIOSYNTHESIS PROTEIN AYG1 (AFU_ORTHOLOGUE AFUA_2G17550)"/>
    <property type="match status" value="1"/>
</dbReference>
<dbReference type="Proteomes" id="UP001595987">
    <property type="component" value="Unassembled WGS sequence"/>
</dbReference>
<proteinExistence type="inferred from homology"/>
<feature type="domain" description="AB hydrolase-1" evidence="2">
    <location>
        <begin position="149"/>
        <end position="252"/>
    </location>
</feature>
<dbReference type="EMBL" id="JBHSGD010000001">
    <property type="protein sequence ID" value="MFC4651401.1"/>
    <property type="molecule type" value="Genomic_DNA"/>
</dbReference>
<dbReference type="SUPFAM" id="SSF53474">
    <property type="entry name" value="alpha/beta-Hydrolases"/>
    <property type="match status" value="1"/>
</dbReference>
<evidence type="ECO:0000313" key="3">
    <source>
        <dbReference type="EMBL" id="MFC4651401.1"/>
    </source>
</evidence>
<accession>A0ABV9JAH2</accession>
<dbReference type="InterPro" id="IPR050261">
    <property type="entry name" value="FrsA_esterase"/>
</dbReference>
<dbReference type="Gene3D" id="3.40.50.1820">
    <property type="entry name" value="alpha/beta hydrolase"/>
    <property type="match status" value="1"/>
</dbReference>
<protein>
    <submittedName>
        <fullName evidence="3">Alpha/beta hydrolase family protein</fullName>
        <ecNumber evidence="3">3.4.-.-</ecNumber>
    </submittedName>
</protein>
<dbReference type="PANTHER" id="PTHR22946">
    <property type="entry name" value="DIENELACTONE HYDROLASE DOMAIN-CONTAINING PROTEIN-RELATED"/>
    <property type="match status" value="1"/>
</dbReference>